<name>A0A1Y2AJW7_9TREE</name>
<gene>
    <name evidence="2" type="ORF">BCR39DRAFT_389603</name>
</gene>
<comment type="caution">
    <text evidence="2">The sequence shown here is derived from an EMBL/GenBank/DDBJ whole genome shotgun (WGS) entry which is preliminary data.</text>
</comment>
<accession>A0A1Y2AJW7</accession>
<organism evidence="2 3">
    <name type="scientific">Naematelia encephala</name>
    <dbReference type="NCBI Taxonomy" id="71784"/>
    <lineage>
        <taxon>Eukaryota</taxon>
        <taxon>Fungi</taxon>
        <taxon>Dikarya</taxon>
        <taxon>Basidiomycota</taxon>
        <taxon>Agaricomycotina</taxon>
        <taxon>Tremellomycetes</taxon>
        <taxon>Tremellales</taxon>
        <taxon>Naemateliaceae</taxon>
        <taxon>Naematelia</taxon>
    </lineage>
</organism>
<sequence length="213" mass="23696">MSFPSPQLPGTHPGRTSLSLYNQSSHGSDSNTTTRISDDDSLAVFTKGRDGTTGSLATVEFWSWWDTHVRQPFVEVDEGIQVRARKMGHISPQDQNEILRDIRALSDGLINFVKGFPSNGIQEVTLDRNMTDNTMDVGHSSDILEIARAGNAEHESNFSPLHVHELDFDILLPARSDPPGFLVRLLSNKVSEILKFRHYRLKALSPGARASLF</sequence>
<proteinExistence type="predicted"/>
<dbReference type="Proteomes" id="UP000193986">
    <property type="component" value="Unassembled WGS sequence"/>
</dbReference>
<dbReference type="InParanoid" id="A0A1Y2AJW7"/>
<protein>
    <submittedName>
        <fullName evidence="2">Uncharacterized protein</fullName>
    </submittedName>
</protein>
<evidence type="ECO:0000313" key="2">
    <source>
        <dbReference type="EMBL" id="ORY22245.1"/>
    </source>
</evidence>
<feature type="region of interest" description="Disordered" evidence="1">
    <location>
        <begin position="1"/>
        <end position="36"/>
    </location>
</feature>
<dbReference type="AlphaFoldDB" id="A0A1Y2AJW7"/>
<evidence type="ECO:0000313" key="3">
    <source>
        <dbReference type="Proteomes" id="UP000193986"/>
    </source>
</evidence>
<reference evidence="2 3" key="1">
    <citation type="submission" date="2016-07" db="EMBL/GenBank/DDBJ databases">
        <title>Pervasive Adenine N6-methylation of Active Genes in Fungi.</title>
        <authorList>
            <consortium name="DOE Joint Genome Institute"/>
            <person name="Mondo S.J."/>
            <person name="Dannebaum R.O."/>
            <person name="Kuo R.C."/>
            <person name="Labutti K."/>
            <person name="Haridas S."/>
            <person name="Kuo A."/>
            <person name="Salamov A."/>
            <person name="Ahrendt S.R."/>
            <person name="Lipzen A."/>
            <person name="Sullivan W."/>
            <person name="Andreopoulos W.B."/>
            <person name="Clum A."/>
            <person name="Lindquist E."/>
            <person name="Daum C."/>
            <person name="Ramamoorthy G.K."/>
            <person name="Gryganskyi A."/>
            <person name="Culley D."/>
            <person name="Magnuson J.K."/>
            <person name="James T.Y."/>
            <person name="O'Malley M.A."/>
            <person name="Stajich J.E."/>
            <person name="Spatafora J.W."/>
            <person name="Visel A."/>
            <person name="Grigoriev I.V."/>
        </authorList>
    </citation>
    <scope>NUCLEOTIDE SEQUENCE [LARGE SCALE GENOMIC DNA]</scope>
    <source>
        <strain evidence="2 3">68-887.2</strain>
    </source>
</reference>
<feature type="compositionally biased region" description="Polar residues" evidence="1">
    <location>
        <begin position="14"/>
        <end position="35"/>
    </location>
</feature>
<keyword evidence="3" id="KW-1185">Reference proteome</keyword>
<evidence type="ECO:0000256" key="1">
    <source>
        <dbReference type="SAM" id="MobiDB-lite"/>
    </source>
</evidence>
<dbReference type="EMBL" id="MCFC01000096">
    <property type="protein sequence ID" value="ORY22245.1"/>
    <property type="molecule type" value="Genomic_DNA"/>
</dbReference>